<dbReference type="CDD" id="cd12843">
    <property type="entry name" value="Bvu_2165_C_like"/>
    <property type="match status" value="1"/>
</dbReference>
<accession>A0A1I1UP24</accession>
<organism evidence="3 4">
    <name type="scientific">Thermophagus xiamenensis</name>
    <dbReference type="NCBI Taxonomy" id="385682"/>
    <lineage>
        <taxon>Bacteria</taxon>
        <taxon>Pseudomonadati</taxon>
        <taxon>Bacteroidota</taxon>
        <taxon>Bacteroidia</taxon>
        <taxon>Marinilabiliales</taxon>
        <taxon>Marinilabiliaceae</taxon>
        <taxon>Thermophagus</taxon>
    </lineage>
</organism>
<gene>
    <name evidence="3" type="ORF">SAMN05444380_101147</name>
</gene>
<evidence type="ECO:0000313" key="3">
    <source>
        <dbReference type="EMBL" id="SFD72489.1"/>
    </source>
</evidence>
<name>A0A1I1UP24_9BACT</name>
<evidence type="ECO:0000313" key="4">
    <source>
        <dbReference type="Proteomes" id="UP000181976"/>
    </source>
</evidence>
<dbReference type="Gene3D" id="2.70.50.70">
    <property type="match status" value="1"/>
</dbReference>
<dbReference type="InterPro" id="IPR049893">
    <property type="entry name" value="Bvu_2165-like_IHF-HU-DNA_bdg"/>
</dbReference>
<evidence type="ECO:0000259" key="2">
    <source>
        <dbReference type="Pfam" id="PF14848"/>
    </source>
</evidence>
<dbReference type="Pfam" id="PF14848">
    <property type="entry name" value="HU-DNA_bdg"/>
    <property type="match status" value="1"/>
</dbReference>
<keyword evidence="4" id="KW-1185">Reference proteome</keyword>
<feature type="domain" description="Bvu-2165-like IHF-HU-like DNA-binding" evidence="2">
    <location>
        <begin position="7"/>
        <end position="128"/>
    </location>
</feature>
<feature type="domain" description="DUF4469" evidence="1">
    <location>
        <begin position="136"/>
        <end position="232"/>
    </location>
</feature>
<protein>
    <submittedName>
        <fullName evidence="3">Uncharacterized protein</fullName>
    </submittedName>
</protein>
<dbReference type="OrthoDB" id="1115483at2"/>
<dbReference type="Pfam" id="PF14734">
    <property type="entry name" value="DUF4469"/>
    <property type="match status" value="1"/>
</dbReference>
<dbReference type="InterPro" id="IPR027824">
    <property type="entry name" value="DUF4469"/>
</dbReference>
<reference evidence="3 4" key="1">
    <citation type="submission" date="2016-10" db="EMBL/GenBank/DDBJ databases">
        <authorList>
            <person name="de Groot N.N."/>
        </authorList>
    </citation>
    <scope>NUCLEOTIDE SEQUENCE [LARGE SCALE GENOMIC DNA]</scope>
    <source>
        <strain evidence="3 4">DSM 19012</strain>
    </source>
</reference>
<evidence type="ECO:0000259" key="1">
    <source>
        <dbReference type="Pfam" id="PF14734"/>
    </source>
</evidence>
<dbReference type="AlphaFoldDB" id="A0A1I1UP24"/>
<dbReference type="Proteomes" id="UP000181976">
    <property type="component" value="Unassembled WGS sequence"/>
</dbReference>
<proteinExistence type="predicted"/>
<dbReference type="eggNOG" id="ENOG5033CPY">
    <property type="taxonomic scope" value="Bacteria"/>
</dbReference>
<dbReference type="EMBL" id="FONA01000001">
    <property type="protein sequence ID" value="SFD72489.1"/>
    <property type="molecule type" value="Genomic_DNA"/>
</dbReference>
<dbReference type="CDD" id="cd13833">
    <property type="entry name" value="HU_IHF_like"/>
    <property type="match status" value="1"/>
</dbReference>
<dbReference type="InParanoid" id="A0A1I1UP24"/>
<dbReference type="RefSeq" id="WP_010526947.1">
    <property type="nucleotide sequence ID" value="NZ_AFSL01000024.1"/>
</dbReference>
<sequence length="243" mass="26798">MSALHSIKARLYENPLTDDPNDFVARVDSERTLSTRDVCVSAVTRGGADTTAERMEHDVGLFFKEMAYRLCDGFSVNTGYFTSEVAIRGVFNSPNETFNPDKHALYIQFNQGSLLRQELSNIQVEILGLGDTEAKILEVEDVKTGSVNDIITPNRNLRIRGSRIKLAGDDDRVGVSFINDSTGEVIKVDPSDIVENKPSEIIILTPALAAGSYRLQVVTQYGKNVILKEPRTAILDHLLNVVG</sequence>